<dbReference type="InterPro" id="IPR000917">
    <property type="entry name" value="Sulfatase_N"/>
</dbReference>
<accession>A0A5B9PDW7</accession>
<evidence type="ECO:0000259" key="6">
    <source>
        <dbReference type="Pfam" id="PF00884"/>
    </source>
</evidence>
<keyword evidence="8" id="KW-1185">Reference proteome</keyword>
<keyword evidence="4" id="KW-0106">Calcium</keyword>
<dbReference type="OrthoDB" id="9783154at2"/>
<dbReference type="PROSITE" id="PS00523">
    <property type="entry name" value="SULFATASE_1"/>
    <property type="match status" value="1"/>
</dbReference>
<dbReference type="Gene3D" id="3.30.1120.10">
    <property type="match status" value="1"/>
</dbReference>
<dbReference type="InterPro" id="IPR017850">
    <property type="entry name" value="Alkaline_phosphatase_core_sf"/>
</dbReference>
<protein>
    <submittedName>
        <fullName evidence="7">Arylsulfatase</fullName>
        <ecNumber evidence="7">3.1.6.1</ecNumber>
    </submittedName>
</protein>
<dbReference type="InterPro" id="IPR050738">
    <property type="entry name" value="Sulfatase"/>
</dbReference>
<dbReference type="CDD" id="cd16146">
    <property type="entry name" value="ARS_like"/>
    <property type="match status" value="1"/>
</dbReference>
<feature type="domain" description="Sulfatase N-terminal" evidence="6">
    <location>
        <begin position="28"/>
        <end position="331"/>
    </location>
</feature>
<dbReference type="Gene3D" id="3.40.720.10">
    <property type="entry name" value="Alkaline Phosphatase, subunit A"/>
    <property type="match status" value="1"/>
</dbReference>
<evidence type="ECO:0000256" key="1">
    <source>
        <dbReference type="ARBA" id="ARBA00008779"/>
    </source>
</evidence>
<evidence type="ECO:0000256" key="2">
    <source>
        <dbReference type="ARBA" id="ARBA00022723"/>
    </source>
</evidence>
<reference evidence="7 8" key="1">
    <citation type="submission" date="2019-08" db="EMBL/GenBank/DDBJ databases">
        <title>Deep-cultivation of Planctomycetes and their phenomic and genomic characterization uncovers novel biology.</title>
        <authorList>
            <person name="Wiegand S."/>
            <person name="Jogler M."/>
            <person name="Boedeker C."/>
            <person name="Pinto D."/>
            <person name="Vollmers J."/>
            <person name="Rivas-Marin E."/>
            <person name="Kohn T."/>
            <person name="Peeters S.H."/>
            <person name="Heuer A."/>
            <person name="Rast P."/>
            <person name="Oberbeckmann S."/>
            <person name="Bunk B."/>
            <person name="Jeske O."/>
            <person name="Meyerdierks A."/>
            <person name="Storesund J.E."/>
            <person name="Kallscheuer N."/>
            <person name="Luecker S."/>
            <person name="Lage O.M."/>
            <person name="Pohl T."/>
            <person name="Merkel B.J."/>
            <person name="Hornburger P."/>
            <person name="Mueller R.-W."/>
            <person name="Bruemmer F."/>
            <person name="Labrenz M."/>
            <person name="Spormann A.M."/>
            <person name="Op den Camp H."/>
            <person name="Overmann J."/>
            <person name="Amann R."/>
            <person name="Jetten M.S.M."/>
            <person name="Mascher T."/>
            <person name="Medema M.H."/>
            <person name="Devos D.P."/>
            <person name="Kaster A.-K."/>
            <person name="Ovreas L."/>
            <person name="Rohde M."/>
            <person name="Galperin M.Y."/>
            <person name="Jogler C."/>
        </authorList>
    </citation>
    <scope>NUCLEOTIDE SEQUENCE [LARGE SCALE GENOMIC DNA]</scope>
    <source>
        <strain evidence="7 8">FC18</strain>
    </source>
</reference>
<comment type="similarity">
    <text evidence="1">Belongs to the sulfatase family.</text>
</comment>
<gene>
    <name evidence="7" type="primary">atsA_9</name>
    <name evidence="7" type="ORF">MFFC18_26490</name>
</gene>
<dbReference type="SUPFAM" id="SSF53649">
    <property type="entry name" value="Alkaline phosphatase-like"/>
    <property type="match status" value="1"/>
</dbReference>
<dbReference type="KEGG" id="mff:MFFC18_26490"/>
<dbReference type="Proteomes" id="UP000322214">
    <property type="component" value="Chromosome"/>
</dbReference>
<keyword evidence="2" id="KW-0479">Metal-binding</keyword>
<feature type="signal peptide" evidence="5">
    <location>
        <begin position="1"/>
        <end position="22"/>
    </location>
</feature>
<evidence type="ECO:0000256" key="5">
    <source>
        <dbReference type="SAM" id="SignalP"/>
    </source>
</evidence>
<dbReference type="GO" id="GO:0046872">
    <property type="term" value="F:metal ion binding"/>
    <property type="evidence" value="ECO:0007669"/>
    <property type="project" value="UniProtKB-KW"/>
</dbReference>
<dbReference type="InterPro" id="IPR024607">
    <property type="entry name" value="Sulfatase_CS"/>
</dbReference>
<evidence type="ECO:0000313" key="8">
    <source>
        <dbReference type="Proteomes" id="UP000322214"/>
    </source>
</evidence>
<evidence type="ECO:0000256" key="4">
    <source>
        <dbReference type="ARBA" id="ARBA00022837"/>
    </source>
</evidence>
<keyword evidence="3 7" id="KW-0378">Hydrolase</keyword>
<keyword evidence="5" id="KW-0732">Signal</keyword>
<dbReference type="Pfam" id="PF00884">
    <property type="entry name" value="Sulfatase"/>
    <property type="match status" value="1"/>
</dbReference>
<dbReference type="PANTHER" id="PTHR42693:SF53">
    <property type="entry name" value="ENDO-4-O-SULFATASE"/>
    <property type="match status" value="1"/>
</dbReference>
<dbReference type="STRING" id="980251.GCA_001642875_02119"/>
<feature type="chain" id="PRO_5023129243" evidence="5">
    <location>
        <begin position="23"/>
        <end position="591"/>
    </location>
</feature>
<proteinExistence type="inferred from homology"/>
<evidence type="ECO:0000313" key="7">
    <source>
        <dbReference type="EMBL" id="QEG22766.1"/>
    </source>
</evidence>
<sequence length="591" mass="65214" precursor="true">MRSLSKLVSVFLLLLLFNPALAEDPATPNIVVVITDDQGHGDLSCHGNPVLKTPNIDALAADSIRLTDFHVSPTCSPSRAAFMTGRCSNRTGVWHTIMGRSLLRENEITIAELLRDSGYATGMFGKWHLGDNAPFRPEDRGFTEVYRHSGGGVGQTPDYWDNAYFDGHYLHNGKFVPADGFCTDVFFRHAKNFIRDQAEQKKPFFAWISTNAPHGPLHCPVKWSEPYKDQGKGVSNFLGMIANIDSNVGELRELLDQLGVAQNTIFIFTTDNGTAGGRKIHNSGMRGQKGSEYDGGHRVPCFVHWPGNFTGGVDLDPLTAHVDLLPTLAEICHVKLPTDVKLDGESIVPLLRDPDNTDAKWNERVIVTDSQRVLDPIKWRKSSVMTSQWRLINGKELYDIDADPGQSTDISAAHPDVVQTLTKAYDSWWADIEPTFAQFARIHIGSPDENPTVLTAHDWLDAAPPWNQAHIRGAKPSAPGYWSVNVLQPGNYRVALRRFPAESDFAIDQQIPNADPVPGTKAYRDNPGTKIDPVKASLTIGDDSQTIDFESGSKEVSFDVELEAGETTISASFETADGEQVGAFYVYVTRK</sequence>
<name>A0A5B9PDW7_9BACT</name>
<dbReference type="AlphaFoldDB" id="A0A5B9PDW7"/>
<dbReference type="EMBL" id="CP042912">
    <property type="protein sequence ID" value="QEG22766.1"/>
    <property type="molecule type" value="Genomic_DNA"/>
</dbReference>
<dbReference type="GO" id="GO:0004065">
    <property type="term" value="F:arylsulfatase activity"/>
    <property type="evidence" value="ECO:0007669"/>
    <property type="project" value="UniProtKB-EC"/>
</dbReference>
<organism evidence="7 8">
    <name type="scientific">Mariniblastus fucicola</name>
    <dbReference type="NCBI Taxonomy" id="980251"/>
    <lineage>
        <taxon>Bacteria</taxon>
        <taxon>Pseudomonadati</taxon>
        <taxon>Planctomycetota</taxon>
        <taxon>Planctomycetia</taxon>
        <taxon>Pirellulales</taxon>
        <taxon>Pirellulaceae</taxon>
        <taxon>Mariniblastus</taxon>
    </lineage>
</organism>
<dbReference type="EC" id="3.1.6.1" evidence="7"/>
<dbReference type="FunFam" id="3.40.720.10:FF:000070">
    <property type="entry name" value="Arylsulfatase A"/>
    <property type="match status" value="1"/>
</dbReference>
<dbReference type="PANTHER" id="PTHR42693">
    <property type="entry name" value="ARYLSULFATASE FAMILY MEMBER"/>
    <property type="match status" value="1"/>
</dbReference>
<dbReference type="RefSeq" id="WP_075084546.1">
    <property type="nucleotide sequence ID" value="NZ_CP042912.1"/>
</dbReference>
<evidence type="ECO:0000256" key="3">
    <source>
        <dbReference type="ARBA" id="ARBA00022801"/>
    </source>
</evidence>